<keyword evidence="3" id="KW-1133">Transmembrane helix</keyword>
<dbReference type="Pfam" id="PF01757">
    <property type="entry name" value="Acyl_transf_3"/>
    <property type="match status" value="1"/>
</dbReference>
<evidence type="ECO:0000313" key="5">
    <source>
        <dbReference type="EMBL" id="MBC1780405.1"/>
    </source>
</evidence>
<feature type="transmembrane region" description="Helical" evidence="3">
    <location>
        <begin position="261"/>
        <end position="280"/>
    </location>
</feature>
<feature type="transmembrane region" description="Helical" evidence="3">
    <location>
        <begin position="141"/>
        <end position="157"/>
    </location>
</feature>
<keyword evidence="5" id="KW-0012">Acyltransferase</keyword>
<keyword evidence="5" id="KW-0808">Transferase</keyword>
<dbReference type="Proteomes" id="UP000547643">
    <property type="component" value="Unassembled WGS sequence"/>
</dbReference>
<dbReference type="AlphaFoldDB" id="A0A7X0XTG3"/>
<dbReference type="PANTHER" id="PTHR37312">
    <property type="entry name" value="MEMBRANE-BOUND ACYLTRANSFERASE YKRP-RELATED"/>
    <property type="match status" value="1"/>
</dbReference>
<reference evidence="5 6" key="1">
    <citation type="submission" date="2020-03" db="EMBL/GenBank/DDBJ databases">
        <title>Soil Listeria distribution.</title>
        <authorList>
            <person name="Liao J."/>
            <person name="Wiedmann M."/>
        </authorList>
    </citation>
    <scope>NUCLEOTIDE SEQUENCE [LARGE SCALE GENOMIC DNA]</scope>
    <source>
        <strain evidence="5 6">FSL L7-1017</strain>
    </source>
</reference>
<feature type="transmembrane region" description="Helical" evidence="3">
    <location>
        <begin position="113"/>
        <end position="134"/>
    </location>
</feature>
<keyword evidence="3" id="KW-0472">Membrane</keyword>
<gene>
    <name evidence="5" type="ORF">HCA46_16290</name>
</gene>
<protein>
    <submittedName>
        <fullName evidence="5">Acyltransferase family protein</fullName>
    </submittedName>
</protein>
<feature type="transmembrane region" description="Helical" evidence="3">
    <location>
        <begin position="33"/>
        <end position="51"/>
    </location>
</feature>
<dbReference type="InterPro" id="IPR002656">
    <property type="entry name" value="Acyl_transf_3_dom"/>
</dbReference>
<dbReference type="EMBL" id="JAARUV010000008">
    <property type="protein sequence ID" value="MBC1780405.1"/>
    <property type="molecule type" value="Genomic_DNA"/>
</dbReference>
<feature type="transmembrane region" description="Helical" evidence="3">
    <location>
        <begin position="300"/>
        <end position="318"/>
    </location>
</feature>
<proteinExistence type="inferred from homology"/>
<dbReference type="RefSeq" id="WP_185495686.1">
    <property type="nucleotide sequence ID" value="NZ_JAARUV010000008.1"/>
</dbReference>
<comment type="subcellular location">
    <subcellularLocation>
        <location evidence="1">Membrane</location>
    </subcellularLocation>
</comment>
<feature type="transmembrane region" description="Helical" evidence="3">
    <location>
        <begin position="71"/>
        <end position="93"/>
    </location>
</feature>
<accession>A0A7X0XTG3</accession>
<feature type="transmembrane region" description="Helical" evidence="3">
    <location>
        <begin position="228"/>
        <end position="249"/>
    </location>
</feature>
<dbReference type="PANTHER" id="PTHR37312:SF1">
    <property type="entry name" value="MEMBRANE-BOUND ACYLTRANSFERASE YKRP-RELATED"/>
    <property type="match status" value="1"/>
</dbReference>
<comment type="similarity">
    <text evidence="2">Belongs to the acyltransferase 3 family.</text>
</comment>
<dbReference type="GO" id="GO:0016747">
    <property type="term" value="F:acyltransferase activity, transferring groups other than amino-acyl groups"/>
    <property type="evidence" value="ECO:0007669"/>
    <property type="project" value="InterPro"/>
</dbReference>
<feature type="domain" description="Acyltransferase 3" evidence="4">
    <location>
        <begin position="7"/>
        <end position="312"/>
    </location>
</feature>
<feature type="transmembrane region" description="Helical" evidence="3">
    <location>
        <begin position="198"/>
        <end position="216"/>
    </location>
</feature>
<feature type="transmembrane region" description="Helical" evidence="3">
    <location>
        <begin position="163"/>
        <end position="182"/>
    </location>
</feature>
<sequence>MVTKRMDWIDTAKGIGIFLVVWGHFYASDTLKIAIYGFHMPLFLFLSGYLYKQKDIRFLAFLRKKSKHLLVPFFLFQTVTFLVVNGLSFLASHKLYESPTALWKHFFYLDGDVGFNTPLWFLVVLFFVEILFYLFMQMRKGQLIVIILFCALAIMFSEQEGMRIFLGFQIVPLSWLFYYFGFKCKVWGLLAHKRWHNWYVLLVMSLIYLLIVFYLNNAQIVGFRSNNIGKLFIFMVGALLGIYTFCILCQKIGKSALWGNFGRHSMIIMGTHYFFLIFYANTWRLITHETIQQVYPVWTSLLLSVFAFCVYFICFRWLEVRHRKNGSFLKSKYK</sequence>
<evidence type="ECO:0000256" key="1">
    <source>
        <dbReference type="ARBA" id="ARBA00004370"/>
    </source>
</evidence>
<dbReference type="InterPro" id="IPR052734">
    <property type="entry name" value="Nod_factor_acetyltransferase"/>
</dbReference>
<evidence type="ECO:0000259" key="4">
    <source>
        <dbReference type="Pfam" id="PF01757"/>
    </source>
</evidence>
<name>A0A7X0XTG3_9LIST</name>
<comment type="caution">
    <text evidence="5">The sequence shown here is derived from an EMBL/GenBank/DDBJ whole genome shotgun (WGS) entry which is preliminary data.</text>
</comment>
<organism evidence="5 6">
    <name type="scientific">Listeria booriae</name>
    <dbReference type="NCBI Taxonomy" id="1552123"/>
    <lineage>
        <taxon>Bacteria</taxon>
        <taxon>Bacillati</taxon>
        <taxon>Bacillota</taxon>
        <taxon>Bacilli</taxon>
        <taxon>Bacillales</taxon>
        <taxon>Listeriaceae</taxon>
        <taxon>Listeria</taxon>
    </lineage>
</organism>
<evidence type="ECO:0000256" key="2">
    <source>
        <dbReference type="ARBA" id="ARBA00007400"/>
    </source>
</evidence>
<evidence type="ECO:0000313" key="6">
    <source>
        <dbReference type="Proteomes" id="UP000547643"/>
    </source>
</evidence>
<evidence type="ECO:0000256" key="3">
    <source>
        <dbReference type="SAM" id="Phobius"/>
    </source>
</evidence>
<keyword evidence="3" id="KW-0812">Transmembrane</keyword>